<reference evidence="2 3" key="1">
    <citation type="submission" date="2021-11" db="EMBL/GenBank/DDBJ databases">
        <title>Black yeast isolated from Biological Soil Crust.</title>
        <authorList>
            <person name="Kurbessoian T."/>
        </authorList>
    </citation>
    <scope>NUCLEOTIDE SEQUENCE [LARGE SCALE GENOMIC DNA]</scope>
    <source>
        <strain evidence="2 3">CCFEE 5522</strain>
    </source>
</reference>
<feature type="region of interest" description="Disordered" evidence="1">
    <location>
        <begin position="1"/>
        <end position="167"/>
    </location>
</feature>
<name>A0AAV9J3G0_9PEZI</name>
<dbReference type="EMBL" id="JAVFHQ010000095">
    <property type="protein sequence ID" value="KAK4539432.1"/>
    <property type="molecule type" value="Genomic_DNA"/>
</dbReference>
<proteinExistence type="predicted"/>
<evidence type="ECO:0000313" key="2">
    <source>
        <dbReference type="EMBL" id="KAK4539432.1"/>
    </source>
</evidence>
<evidence type="ECO:0000256" key="1">
    <source>
        <dbReference type="SAM" id="MobiDB-lite"/>
    </source>
</evidence>
<organism evidence="2 3">
    <name type="scientific">Oleoguttula mirabilis</name>
    <dbReference type="NCBI Taxonomy" id="1507867"/>
    <lineage>
        <taxon>Eukaryota</taxon>
        <taxon>Fungi</taxon>
        <taxon>Dikarya</taxon>
        <taxon>Ascomycota</taxon>
        <taxon>Pezizomycotina</taxon>
        <taxon>Dothideomycetes</taxon>
        <taxon>Dothideomycetidae</taxon>
        <taxon>Mycosphaerellales</taxon>
        <taxon>Teratosphaeriaceae</taxon>
        <taxon>Oleoguttula</taxon>
    </lineage>
</organism>
<feature type="compositionally biased region" description="Low complexity" evidence="1">
    <location>
        <begin position="65"/>
        <end position="74"/>
    </location>
</feature>
<comment type="caution">
    <text evidence="2">The sequence shown here is derived from an EMBL/GenBank/DDBJ whole genome shotgun (WGS) entry which is preliminary data.</text>
</comment>
<gene>
    <name evidence="2" type="ORF">LTR36_010953</name>
</gene>
<dbReference type="AlphaFoldDB" id="A0AAV9J3G0"/>
<dbReference type="Proteomes" id="UP001324427">
    <property type="component" value="Unassembled WGS sequence"/>
</dbReference>
<accession>A0AAV9J3G0</accession>
<protein>
    <submittedName>
        <fullName evidence="2">Uncharacterized protein</fullName>
    </submittedName>
</protein>
<evidence type="ECO:0000313" key="3">
    <source>
        <dbReference type="Proteomes" id="UP001324427"/>
    </source>
</evidence>
<feature type="compositionally biased region" description="Acidic residues" evidence="1">
    <location>
        <begin position="104"/>
        <end position="115"/>
    </location>
</feature>
<sequence length="343" mass="37010">MPPATPSPHRFVSGQQRQASPTKKPKPPSALRPHVSGDAFEPGPTQRAAPSSQFASAPRFSAGKAKPSAAISRPASPPEPALVSAWRATARQSEDVVDAPPEADRDEEEMLDDEQVQALPTTEHRQAGDSEWANDLPYSPKRRRMDGLGSDEHNGMTTSSPARPSFRHLQTPALQLPKTPRFAHPQSSHSNTIAEVVSQHRPPFLRPSVAAQEPSEPLPEAFSPHRRGQKFVPGGMAATVQQWVIETGQAAVQSRRGQAYLRGDDFAMRVKVEDVKGDGPFLALARTANGEAVNVLLTRSAIGAGPRAAEVREGDVVGIRAPTWNTQTDGRSWAVGVDWKVIS</sequence>
<keyword evidence="3" id="KW-1185">Reference proteome</keyword>